<keyword evidence="10" id="KW-1185">Reference proteome</keyword>
<evidence type="ECO:0000256" key="2">
    <source>
        <dbReference type="ARBA" id="ARBA00007613"/>
    </source>
</evidence>
<sequence length="574" mass="62032">MKQNTIHCLLIASLGLSALTTNTAHALDLEQAFQAALVNDPTYQAAIAQKGVTDAQKKQARAALLPTISLSGSYLHTNTRYTETFLSNAGRVVKTYPANLMISMTQPLLQWDKITGYKQIDLNVSGGVLQLAQARQDLINRTIQAYFTALLAEKNAAIAAEQERNTGIQLKIVKRSFEVGNTTVIDTHEAEAAYYRAKAAAINAQSTAINARSALGDMMGQTLDEREPIDTLNAPLRLKMPVPDAQDKWVARAREEAYAVQLAKIAYQVAELEVKRKAQQRLPIVNLTANQTWKSTSLKRVNDSSTSVQNFGVEVSMPIFDGGLISAQVLEAEALKTKSYQTMRSTETQVAQATRTAYNQAVSGLATIAALESAKQSAAASVKSNEIGRSLGMRINIDVLNAEQTHAQTQYDLAQAQYNTVVGNVNLKAAISRLSDEDIRFINGLLNHKRAAFDTVKATADDHLNRTLDPTPIEGVSKAASNALIVPVVRSAAPTPKSPKALQKREPKTLNGVAVSSMVKKSPVEPESAPVAVPVEPSGAEPVQATEDFSAGYVLANSVLKRAKQVTWSDLKSQ</sequence>
<accession>A0A345D9I2</accession>
<dbReference type="PANTHER" id="PTHR30026:SF20">
    <property type="entry name" value="OUTER MEMBRANE PROTEIN TOLC"/>
    <property type="match status" value="1"/>
</dbReference>
<reference evidence="10" key="1">
    <citation type="submission" date="2018-07" db="EMBL/GenBank/DDBJ databases">
        <authorList>
            <person name="Kim H."/>
        </authorList>
    </citation>
    <scope>NUCLEOTIDE SEQUENCE [LARGE SCALE GENOMIC DNA]</scope>
    <source>
        <strain evidence="10">F02</strain>
    </source>
</reference>
<evidence type="ECO:0000313" key="9">
    <source>
        <dbReference type="EMBL" id="AXF85020.1"/>
    </source>
</evidence>
<protein>
    <submittedName>
        <fullName evidence="9">Outer membrane protein TolC</fullName>
    </submittedName>
</protein>
<dbReference type="OrthoDB" id="9813458at2"/>
<dbReference type="InterPro" id="IPR051906">
    <property type="entry name" value="TolC-like"/>
</dbReference>
<dbReference type="Proteomes" id="UP000252182">
    <property type="component" value="Chromosome"/>
</dbReference>
<evidence type="ECO:0000313" key="10">
    <source>
        <dbReference type="Proteomes" id="UP000252182"/>
    </source>
</evidence>
<dbReference type="GO" id="GO:1990281">
    <property type="term" value="C:efflux pump complex"/>
    <property type="evidence" value="ECO:0007669"/>
    <property type="project" value="TreeGrafter"/>
</dbReference>
<dbReference type="GO" id="GO:0009279">
    <property type="term" value="C:cell outer membrane"/>
    <property type="evidence" value="ECO:0007669"/>
    <property type="project" value="UniProtKB-SubCell"/>
</dbReference>
<keyword evidence="7" id="KW-0998">Cell outer membrane</keyword>
<keyword evidence="3" id="KW-0813">Transport</keyword>
<dbReference type="Gene3D" id="1.20.1600.10">
    <property type="entry name" value="Outer membrane efflux proteins (OEP)"/>
    <property type="match status" value="1"/>
</dbReference>
<organism evidence="9 10">
    <name type="scientific">Ephemeroptericola cinctiostellae</name>
    <dbReference type="NCBI Taxonomy" id="2268024"/>
    <lineage>
        <taxon>Bacteria</taxon>
        <taxon>Pseudomonadati</taxon>
        <taxon>Pseudomonadota</taxon>
        <taxon>Betaproteobacteria</taxon>
        <taxon>Burkholderiales</taxon>
        <taxon>Burkholderiaceae</taxon>
        <taxon>Ephemeroptericola</taxon>
    </lineage>
</organism>
<evidence type="ECO:0000256" key="8">
    <source>
        <dbReference type="SAM" id="SignalP"/>
    </source>
</evidence>
<comment type="subcellular location">
    <subcellularLocation>
        <location evidence="1">Cell outer membrane</location>
    </subcellularLocation>
</comment>
<dbReference type="InterPro" id="IPR003423">
    <property type="entry name" value="OMP_efflux"/>
</dbReference>
<dbReference type="InterPro" id="IPR010130">
    <property type="entry name" value="T1SS_OMP_TolC"/>
</dbReference>
<proteinExistence type="inferred from homology"/>
<dbReference type="NCBIfam" id="TIGR01844">
    <property type="entry name" value="type_I_sec_TolC"/>
    <property type="match status" value="1"/>
</dbReference>
<dbReference type="SUPFAM" id="SSF56954">
    <property type="entry name" value="Outer membrane efflux proteins (OEP)"/>
    <property type="match status" value="1"/>
</dbReference>
<dbReference type="GO" id="GO:0015288">
    <property type="term" value="F:porin activity"/>
    <property type="evidence" value="ECO:0007669"/>
    <property type="project" value="TreeGrafter"/>
</dbReference>
<evidence type="ECO:0000256" key="3">
    <source>
        <dbReference type="ARBA" id="ARBA00022448"/>
    </source>
</evidence>
<keyword evidence="4" id="KW-1134">Transmembrane beta strand</keyword>
<dbReference type="EMBL" id="CP031124">
    <property type="protein sequence ID" value="AXF85020.1"/>
    <property type="molecule type" value="Genomic_DNA"/>
</dbReference>
<dbReference type="PANTHER" id="PTHR30026">
    <property type="entry name" value="OUTER MEMBRANE PROTEIN TOLC"/>
    <property type="match status" value="1"/>
</dbReference>
<feature type="chain" id="PRO_5016682857" evidence="8">
    <location>
        <begin position="27"/>
        <end position="574"/>
    </location>
</feature>
<evidence type="ECO:0000256" key="5">
    <source>
        <dbReference type="ARBA" id="ARBA00022692"/>
    </source>
</evidence>
<dbReference type="KEGG" id="hyf:DTO96_100737"/>
<dbReference type="Pfam" id="PF02321">
    <property type="entry name" value="OEP"/>
    <property type="match status" value="2"/>
</dbReference>
<comment type="similarity">
    <text evidence="2">Belongs to the outer membrane factor (OMF) (TC 1.B.17) family.</text>
</comment>
<evidence type="ECO:0000256" key="7">
    <source>
        <dbReference type="ARBA" id="ARBA00023237"/>
    </source>
</evidence>
<name>A0A345D9I2_9BURK</name>
<keyword evidence="8" id="KW-0732">Signal</keyword>
<dbReference type="RefSeq" id="WP_114562261.1">
    <property type="nucleotide sequence ID" value="NZ_CP031124.1"/>
</dbReference>
<keyword evidence="6" id="KW-0472">Membrane</keyword>
<evidence type="ECO:0000256" key="6">
    <source>
        <dbReference type="ARBA" id="ARBA00023136"/>
    </source>
</evidence>
<keyword evidence="5" id="KW-0812">Transmembrane</keyword>
<feature type="signal peptide" evidence="8">
    <location>
        <begin position="1"/>
        <end position="26"/>
    </location>
</feature>
<dbReference type="GO" id="GO:0015562">
    <property type="term" value="F:efflux transmembrane transporter activity"/>
    <property type="evidence" value="ECO:0007669"/>
    <property type="project" value="InterPro"/>
</dbReference>
<dbReference type="AlphaFoldDB" id="A0A345D9I2"/>
<evidence type="ECO:0000256" key="4">
    <source>
        <dbReference type="ARBA" id="ARBA00022452"/>
    </source>
</evidence>
<evidence type="ECO:0000256" key="1">
    <source>
        <dbReference type="ARBA" id="ARBA00004442"/>
    </source>
</evidence>
<gene>
    <name evidence="9" type="primary">tolC</name>
    <name evidence="9" type="ORF">DTO96_100737</name>
</gene>